<dbReference type="Proteomes" id="UP000306630">
    <property type="component" value="Unassembled WGS sequence"/>
</dbReference>
<dbReference type="AlphaFoldDB" id="A0A4V3RTH9"/>
<proteinExistence type="predicted"/>
<name>A0A4V3RTH9_9BACT</name>
<reference evidence="1 2" key="1">
    <citation type="submission" date="2019-04" db="EMBL/GenBank/DDBJ databases">
        <title>Microbes associate with the intestines of laboratory mice.</title>
        <authorList>
            <person name="Navarre W."/>
            <person name="Wong E."/>
            <person name="Huang K."/>
            <person name="Tropini C."/>
            <person name="Ng K."/>
            <person name="Yu B."/>
        </authorList>
    </citation>
    <scope>NUCLEOTIDE SEQUENCE [LARGE SCALE GENOMIC DNA]</scope>
    <source>
        <strain evidence="1 2">NM06_A21</strain>
    </source>
</reference>
<evidence type="ECO:0000313" key="2">
    <source>
        <dbReference type="Proteomes" id="UP000306630"/>
    </source>
</evidence>
<organism evidence="1 2">
    <name type="scientific">Muribaculum intestinale</name>
    <dbReference type="NCBI Taxonomy" id="1796646"/>
    <lineage>
        <taxon>Bacteria</taxon>
        <taxon>Pseudomonadati</taxon>
        <taxon>Bacteroidota</taxon>
        <taxon>Bacteroidia</taxon>
        <taxon>Bacteroidales</taxon>
        <taxon>Muribaculaceae</taxon>
        <taxon>Muribaculum</taxon>
    </lineage>
</organism>
<accession>A0A4V3RTH9</accession>
<comment type="caution">
    <text evidence="1">The sequence shown here is derived from an EMBL/GenBank/DDBJ whole genome shotgun (WGS) entry which is preliminary data.</text>
</comment>
<sequence>MEKEQKGTIISVLTKDLTRETLYKLFIKSNTEIIGINDLDGIEGMGKPENLSITKNHDVRHLAEKLLFMSMLMDNDLENLIERRKNAKYDYMIGLLFYLSSNPRFKYGFGYFKECIFKFDKSLSDWCSFLNSIVSDIKGIGLISFAPDVIIQFGGVLQFEIKSNLIMDIKFNMVRYNELFEKKGYKYDFDIFVQNEGKSVIIASGVSDGSGEKSGLSSQISYLNNIYETLTTKNERFILLSHGH</sequence>
<gene>
    <name evidence="1" type="ORF">E5333_11800</name>
</gene>
<evidence type="ECO:0000313" key="1">
    <source>
        <dbReference type="EMBL" id="TGY71149.1"/>
    </source>
</evidence>
<protein>
    <submittedName>
        <fullName evidence="1">Uncharacterized protein</fullName>
    </submittedName>
</protein>
<dbReference type="EMBL" id="SRYD01000052">
    <property type="protein sequence ID" value="TGY71149.1"/>
    <property type="molecule type" value="Genomic_DNA"/>
</dbReference>
<dbReference type="RefSeq" id="WP_135993679.1">
    <property type="nucleotide sequence ID" value="NZ_SRYD01000052.1"/>
</dbReference>